<dbReference type="AlphaFoldDB" id="A0A8S0XS64"/>
<organism evidence="2 3">
    <name type="scientific">Cyclocybe aegerita</name>
    <name type="common">Black poplar mushroom</name>
    <name type="synonym">Agrocybe aegerita</name>
    <dbReference type="NCBI Taxonomy" id="1973307"/>
    <lineage>
        <taxon>Eukaryota</taxon>
        <taxon>Fungi</taxon>
        <taxon>Dikarya</taxon>
        <taxon>Basidiomycota</taxon>
        <taxon>Agaricomycotina</taxon>
        <taxon>Agaricomycetes</taxon>
        <taxon>Agaricomycetidae</taxon>
        <taxon>Agaricales</taxon>
        <taxon>Agaricineae</taxon>
        <taxon>Bolbitiaceae</taxon>
        <taxon>Cyclocybe</taxon>
    </lineage>
</organism>
<keyword evidence="3" id="KW-1185">Reference proteome</keyword>
<dbReference type="EMBL" id="CACVBS010000045">
    <property type="protein sequence ID" value="CAA7264581.1"/>
    <property type="molecule type" value="Genomic_DNA"/>
</dbReference>
<feature type="compositionally biased region" description="Acidic residues" evidence="1">
    <location>
        <begin position="13"/>
        <end position="31"/>
    </location>
</feature>
<feature type="region of interest" description="Disordered" evidence="1">
    <location>
        <begin position="1"/>
        <end position="90"/>
    </location>
</feature>
<reference evidence="2 3" key="1">
    <citation type="submission" date="2020-01" db="EMBL/GenBank/DDBJ databases">
        <authorList>
            <person name="Gupta K D."/>
        </authorList>
    </citation>
    <scope>NUCLEOTIDE SEQUENCE [LARGE SCALE GENOMIC DNA]</scope>
</reference>
<protein>
    <submittedName>
        <fullName evidence="2">Uncharacterized protein</fullName>
    </submittedName>
</protein>
<evidence type="ECO:0000313" key="2">
    <source>
        <dbReference type="EMBL" id="CAA7264581.1"/>
    </source>
</evidence>
<proteinExistence type="predicted"/>
<accession>A0A8S0XS64</accession>
<name>A0A8S0XS64_CYCAE</name>
<dbReference type="Proteomes" id="UP000467700">
    <property type="component" value="Unassembled WGS sequence"/>
</dbReference>
<gene>
    <name evidence="2" type="ORF">AAE3_LOCUS6789</name>
</gene>
<comment type="caution">
    <text evidence="2">The sequence shown here is derived from an EMBL/GenBank/DDBJ whole genome shotgun (WGS) entry which is preliminary data.</text>
</comment>
<sequence length="136" mass="14603">MPFIPHPTPSMEADFDAEEPSWVEEVVEADDSETKDYQGDNTNPGGDGTEPDDDDEAQQLLNPPRPPTSLCPPLPRLTLSQPAEQQPRGLQRAAWSLELFFNGSLSLASISSASTRLPTKGPAPSQANQDAFLAGS</sequence>
<feature type="region of interest" description="Disordered" evidence="1">
    <location>
        <begin position="113"/>
        <end position="136"/>
    </location>
</feature>
<feature type="compositionally biased region" description="Pro residues" evidence="1">
    <location>
        <begin position="63"/>
        <end position="75"/>
    </location>
</feature>
<evidence type="ECO:0000313" key="3">
    <source>
        <dbReference type="Proteomes" id="UP000467700"/>
    </source>
</evidence>
<evidence type="ECO:0000256" key="1">
    <source>
        <dbReference type="SAM" id="MobiDB-lite"/>
    </source>
</evidence>